<reference evidence="16" key="2">
    <citation type="journal article" date="2023" name="Plants (Basel)">
        <title>Annotation of the Turnera subulata (Passifloraceae) Draft Genome Reveals the S-Locus Evolved after the Divergence of Turneroideae from Passifloroideae in a Stepwise Manner.</title>
        <authorList>
            <person name="Henning P.M."/>
            <person name="Roalson E.H."/>
            <person name="Mir W."/>
            <person name="McCubbin A.G."/>
            <person name="Shore J.S."/>
        </authorList>
    </citation>
    <scope>NUCLEOTIDE SEQUENCE</scope>
    <source>
        <strain evidence="16">F60SS</strain>
    </source>
</reference>
<dbReference type="InterPro" id="IPR045865">
    <property type="entry name" value="ACT-like_dom_sf"/>
</dbReference>
<dbReference type="GO" id="GO:0004664">
    <property type="term" value="F:prephenate dehydratase activity"/>
    <property type="evidence" value="ECO:0007669"/>
    <property type="project" value="UniProtKB-EC"/>
</dbReference>
<dbReference type="CDD" id="cd04905">
    <property type="entry name" value="ACT_CM-PDT"/>
    <property type="match status" value="1"/>
</dbReference>
<dbReference type="FunFam" id="3.30.70.260:FF:000028">
    <property type="entry name" value="Arogenate dehydratase"/>
    <property type="match status" value="1"/>
</dbReference>
<dbReference type="PROSITE" id="PS51171">
    <property type="entry name" value="PREPHENATE_DEHYDR_3"/>
    <property type="match status" value="1"/>
</dbReference>
<dbReference type="InterPro" id="IPR018528">
    <property type="entry name" value="Preph_deHydtase_CS"/>
</dbReference>
<feature type="domain" description="ACT" evidence="15">
    <location>
        <begin position="307"/>
        <end position="398"/>
    </location>
</feature>
<dbReference type="GO" id="GO:0009094">
    <property type="term" value="P:L-phenylalanine biosynthetic process"/>
    <property type="evidence" value="ECO:0007669"/>
    <property type="project" value="UniProtKB-KW"/>
</dbReference>
<keyword evidence="6 12" id="KW-0809">Transit peptide</keyword>
<evidence type="ECO:0000256" key="9">
    <source>
        <dbReference type="ARBA" id="ARBA00023239"/>
    </source>
</evidence>
<dbReference type="PROSITE" id="PS00858">
    <property type="entry name" value="PREPHENATE_DEHYDR_2"/>
    <property type="match status" value="1"/>
</dbReference>
<dbReference type="Pfam" id="PF00800">
    <property type="entry name" value="PDT"/>
    <property type="match status" value="1"/>
</dbReference>
<comment type="catalytic activity">
    <reaction evidence="10">
        <text>L-arogenate + H(+) = L-phenylalanine + CO2 + H2O</text>
        <dbReference type="Rhea" id="RHEA:12536"/>
        <dbReference type="ChEBI" id="CHEBI:15377"/>
        <dbReference type="ChEBI" id="CHEBI:15378"/>
        <dbReference type="ChEBI" id="CHEBI:16526"/>
        <dbReference type="ChEBI" id="CHEBI:58095"/>
        <dbReference type="ChEBI" id="CHEBI:58180"/>
        <dbReference type="EC" id="4.2.1.91"/>
    </reaction>
    <physiologicalReaction direction="left-to-right" evidence="10">
        <dbReference type="Rhea" id="RHEA:12537"/>
    </physiologicalReaction>
</comment>
<comment type="subcellular location">
    <subcellularLocation>
        <location evidence="1 12">Plastid</location>
        <location evidence="1 12">Chloroplast stroma</location>
    </subcellularLocation>
</comment>
<protein>
    <recommendedName>
        <fullName evidence="12">Arogenate dehydratase</fullName>
        <ecNumber evidence="12">4.2.1.91</ecNumber>
    </recommendedName>
</protein>
<comment type="function">
    <text evidence="12">Converts the prephenate produced from the shikimate-chorismate pathway into phenylalanine.</text>
</comment>
<sequence>MALRAAPPIWVSPLRPHSNVGSSDLGSTRCSFGLGLRCSWDLERFPRWECCCLAVSAQRAIIPVEDEKPLTPEVEPSGGAADQSGASQSREFHKDLNLLPKPLTATDLSSSDSGKKVRVAYQGIPGAYSEAAALKAYPNCETVPCEQFEAAFKAVELWLVDKAVLPIENSVGGSIHRNYDLLLRHRLHIVGEVQLAVNHCLLGLPGVKTDELKRVLSHPQALAQCEMTLNNLDIVRVNADDTAGAAQMVANSGVRDTGAVASARAAEIYGLDILAEKIQDEDDNITRFLILAREPIIPGIDRPYKTSIVFTLEEGPGVLFKALSVFALREISLTKIESRPQRRRPLRVVDDSNKGSAKYFDYLFYIDFQASMAEPRAQNALGHLQEFAGFLRVLGSYPMDTAL</sequence>
<evidence type="ECO:0000256" key="3">
    <source>
        <dbReference type="ARBA" id="ARBA00022528"/>
    </source>
</evidence>
<dbReference type="SUPFAM" id="SSF53850">
    <property type="entry name" value="Periplasmic binding protein-like II"/>
    <property type="match status" value="1"/>
</dbReference>
<dbReference type="EC" id="4.2.1.91" evidence="12"/>
<keyword evidence="17" id="KW-1185">Reference proteome</keyword>
<dbReference type="NCBIfam" id="NF008865">
    <property type="entry name" value="PRK11898.1"/>
    <property type="match status" value="1"/>
</dbReference>
<evidence type="ECO:0000256" key="11">
    <source>
        <dbReference type="ARBA" id="ARBA00052579"/>
    </source>
</evidence>
<dbReference type="InterPro" id="IPR001086">
    <property type="entry name" value="Preph_deHydtase"/>
</dbReference>
<dbReference type="PANTHER" id="PTHR21022">
    <property type="entry name" value="PREPHENATE DEHYDRATASE P PROTEIN"/>
    <property type="match status" value="1"/>
</dbReference>
<dbReference type="Proteomes" id="UP001141552">
    <property type="component" value="Unassembled WGS sequence"/>
</dbReference>
<keyword evidence="3 12" id="KW-0150">Chloroplast</keyword>
<dbReference type="PANTHER" id="PTHR21022:SF20">
    <property type="entry name" value="AROGENATE DEHYDRATASE_PREPHENATE DEHYDRATASE 1, CHLOROPLASTIC"/>
    <property type="match status" value="1"/>
</dbReference>
<gene>
    <name evidence="16" type="primary">ADT1_1</name>
    <name evidence="16" type="ORF">Tsubulata_033663</name>
</gene>
<dbReference type="OrthoDB" id="2414662at2759"/>
<evidence type="ECO:0000256" key="10">
    <source>
        <dbReference type="ARBA" id="ARBA00050723"/>
    </source>
</evidence>
<dbReference type="PROSITE" id="PS00857">
    <property type="entry name" value="PREPHENATE_DEHYDR_1"/>
    <property type="match status" value="1"/>
</dbReference>
<name>A0A9Q0FD16_9ROSI</name>
<evidence type="ECO:0000256" key="1">
    <source>
        <dbReference type="ARBA" id="ARBA00004470"/>
    </source>
</evidence>
<keyword evidence="4 12" id="KW-0028">Amino-acid biosynthesis</keyword>
<accession>A0A9Q0FD16</accession>
<evidence type="ECO:0000256" key="5">
    <source>
        <dbReference type="ARBA" id="ARBA00022640"/>
    </source>
</evidence>
<evidence type="ECO:0000313" key="16">
    <source>
        <dbReference type="EMBL" id="KAJ4829107.1"/>
    </source>
</evidence>
<dbReference type="InterPro" id="IPR002912">
    <property type="entry name" value="ACT_dom"/>
</dbReference>
<evidence type="ECO:0000256" key="13">
    <source>
        <dbReference type="SAM" id="MobiDB-lite"/>
    </source>
</evidence>
<evidence type="ECO:0000259" key="14">
    <source>
        <dbReference type="PROSITE" id="PS51171"/>
    </source>
</evidence>
<dbReference type="GO" id="GO:0047769">
    <property type="term" value="F:arogenate dehydratase activity"/>
    <property type="evidence" value="ECO:0007669"/>
    <property type="project" value="UniProtKB-UniRule"/>
</dbReference>
<dbReference type="PROSITE" id="PS51671">
    <property type="entry name" value="ACT"/>
    <property type="match status" value="1"/>
</dbReference>
<dbReference type="Gene3D" id="3.30.70.260">
    <property type="match status" value="1"/>
</dbReference>
<feature type="region of interest" description="Disordered" evidence="13">
    <location>
        <begin position="66"/>
        <end position="86"/>
    </location>
</feature>
<reference evidence="16" key="1">
    <citation type="submission" date="2022-02" db="EMBL/GenBank/DDBJ databases">
        <authorList>
            <person name="Henning P.M."/>
            <person name="McCubbin A.G."/>
            <person name="Shore J.S."/>
        </authorList>
    </citation>
    <scope>NUCLEOTIDE SEQUENCE</scope>
    <source>
        <strain evidence="16">F60SS</strain>
        <tissue evidence="16">Leaves</tissue>
    </source>
</reference>
<keyword evidence="8 12" id="KW-0584">Phenylalanine biosynthesis</keyword>
<evidence type="ECO:0000256" key="6">
    <source>
        <dbReference type="ARBA" id="ARBA00022946"/>
    </source>
</evidence>
<dbReference type="AlphaFoldDB" id="A0A9Q0FD16"/>
<evidence type="ECO:0000256" key="12">
    <source>
        <dbReference type="RuleBase" id="RU363004"/>
    </source>
</evidence>
<evidence type="ECO:0000256" key="2">
    <source>
        <dbReference type="ARBA" id="ARBA00004929"/>
    </source>
</evidence>
<keyword evidence="5 12" id="KW-0934">Plastid</keyword>
<dbReference type="CDD" id="cd13631">
    <property type="entry name" value="PBP2_Ct-PDT_like"/>
    <property type="match status" value="1"/>
</dbReference>
<comment type="pathway">
    <text evidence="2 12">Amino-acid biosynthesis; L-phenylalanine biosynthesis; L-phenylalanine from L-arogenate: step 1/1.</text>
</comment>
<keyword evidence="7 12" id="KW-0057">Aromatic amino acid biosynthesis</keyword>
<dbReference type="Gene3D" id="3.40.190.10">
    <property type="entry name" value="Periplasmic binding protein-like II"/>
    <property type="match status" value="2"/>
</dbReference>
<evidence type="ECO:0000259" key="15">
    <source>
        <dbReference type="PROSITE" id="PS51671"/>
    </source>
</evidence>
<keyword evidence="9 12" id="KW-0456">Lyase</keyword>
<dbReference type="SUPFAM" id="SSF55021">
    <property type="entry name" value="ACT-like"/>
    <property type="match status" value="1"/>
</dbReference>
<comment type="caution">
    <text evidence="16">The sequence shown here is derived from an EMBL/GenBank/DDBJ whole genome shotgun (WGS) entry which is preliminary data.</text>
</comment>
<dbReference type="GO" id="GO:0009570">
    <property type="term" value="C:chloroplast stroma"/>
    <property type="evidence" value="ECO:0007669"/>
    <property type="project" value="UniProtKB-SubCell"/>
</dbReference>
<comment type="catalytic activity">
    <reaction evidence="11">
        <text>prephenate + H(+) = 3-phenylpyruvate + CO2 + H2O</text>
        <dbReference type="Rhea" id="RHEA:21648"/>
        <dbReference type="ChEBI" id="CHEBI:15377"/>
        <dbReference type="ChEBI" id="CHEBI:15378"/>
        <dbReference type="ChEBI" id="CHEBI:16526"/>
        <dbReference type="ChEBI" id="CHEBI:18005"/>
        <dbReference type="ChEBI" id="CHEBI:29934"/>
        <dbReference type="EC" id="4.2.1.51"/>
    </reaction>
    <physiologicalReaction direction="left-to-right" evidence="11">
        <dbReference type="Rhea" id="RHEA:21649"/>
    </physiologicalReaction>
</comment>
<evidence type="ECO:0000256" key="4">
    <source>
        <dbReference type="ARBA" id="ARBA00022605"/>
    </source>
</evidence>
<evidence type="ECO:0000313" key="17">
    <source>
        <dbReference type="Proteomes" id="UP001141552"/>
    </source>
</evidence>
<proteinExistence type="predicted"/>
<evidence type="ECO:0000256" key="7">
    <source>
        <dbReference type="ARBA" id="ARBA00023141"/>
    </source>
</evidence>
<dbReference type="FunFam" id="3.40.190.10:FF:000028">
    <property type="entry name" value="Arogenate dehydratase"/>
    <property type="match status" value="1"/>
</dbReference>
<feature type="domain" description="Prephenate dehydratase" evidence="14">
    <location>
        <begin position="118"/>
        <end position="293"/>
    </location>
</feature>
<organism evidence="16 17">
    <name type="scientific">Turnera subulata</name>
    <dbReference type="NCBI Taxonomy" id="218843"/>
    <lineage>
        <taxon>Eukaryota</taxon>
        <taxon>Viridiplantae</taxon>
        <taxon>Streptophyta</taxon>
        <taxon>Embryophyta</taxon>
        <taxon>Tracheophyta</taxon>
        <taxon>Spermatophyta</taxon>
        <taxon>Magnoliopsida</taxon>
        <taxon>eudicotyledons</taxon>
        <taxon>Gunneridae</taxon>
        <taxon>Pentapetalae</taxon>
        <taxon>rosids</taxon>
        <taxon>fabids</taxon>
        <taxon>Malpighiales</taxon>
        <taxon>Passifloraceae</taxon>
        <taxon>Turnera</taxon>
    </lineage>
</organism>
<dbReference type="FunFam" id="3.40.190.10:FF:000031">
    <property type="entry name" value="Arogenate dehydratase"/>
    <property type="match status" value="1"/>
</dbReference>
<dbReference type="EMBL" id="JAKUCV010005991">
    <property type="protein sequence ID" value="KAJ4829107.1"/>
    <property type="molecule type" value="Genomic_DNA"/>
</dbReference>
<evidence type="ECO:0000256" key="8">
    <source>
        <dbReference type="ARBA" id="ARBA00023222"/>
    </source>
</evidence>